<protein>
    <recommendedName>
        <fullName evidence="2">Nudix hydrolase domain-containing protein</fullName>
    </recommendedName>
</protein>
<dbReference type="KEGG" id="mng:MNEG_7550"/>
<dbReference type="RefSeq" id="XP_013899429.1">
    <property type="nucleotide sequence ID" value="XM_014043975.1"/>
</dbReference>
<sequence length="176" mass="18823">MHVVGCIVEHAGKLLLCRRAIEPCRGKWTVPAGFLEVGESTMAGAARETMEEAGAAVEILAPFMHLDIPTIGQSYLLFRARLAPPFEFKSGGTSESLESALVAPEDIPWDQIAFSSIQIALRAYCDDLASGRASYRHGTILKTPGSAPNDPAAFRLVDCYAFEIAPVAVTSPSTAQ</sequence>
<keyword evidence="4" id="KW-1185">Reference proteome</keyword>
<organism evidence="3 4">
    <name type="scientific">Monoraphidium neglectum</name>
    <dbReference type="NCBI Taxonomy" id="145388"/>
    <lineage>
        <taxon>Eukaryota</taxon>
        <taxon>Viridiplantae</taxon>
        <taxon>Chlorophyta</taxon>
        <taxon>core chlorophytes</taxon>
        <taxon>Chlorophyceae</taxon>
        <taxon>CS clade</taxon>
        <taxon>Sphaeropleales</taxon>
        <taxon>Selenastraceae</taxon>
        <taxon>Monoraphidium</taxon>
    </lineage>
</organism>
<name>A0A0D2MAV8_9CHLO</name>
<dbReference type="InterPro" id="IPR020084">
    <property type="entry name" value="NUDIX_hydrolase_CS"/>
</dbReference>
<evidence type="ECO:0000313" key="3">
    <source>
        <dbReference type="EMBL" id="KIZ00410.1"/>
    </source>
</evidence>
<accession>A0A0D2MAV8</accession>
<dbReference type="Gene3D" id="3.90.79.10">
    <property type="entry name" value="Nucleoside Triphosphate Pyrophosphohydrolase"/>
    <property type="match status" value="1"/>
</dbReference>
<dbReference type="PANTHER" id="PTHR43222:SF2">
    <property type="entry name" value="NUDIX HYDROLASE 23, CHLOROPLASTIC"/>
    <property type="match status" value="1"/>
</dbReference>
<dbReference type="InterPro" id="IPR015797">
    <property type="entry name" value="NUDIX_hydrolase-like_dom_sf"/>
</dbReference>
<dbReference type="GeneID" id="25740426"/>
<keyword evidence="1" id="KW-0378">Hydrolase</keyword>
<dbReference type="AlphaFoldDB" id="A0A0D2MAV8"/>
<dbReference type="PANTHER" id="PTHR43222">
    <property type="entry name" value="NUDIX HYDROLASE 23"/>
    <property type="match status" value="1"/>
</dbReference>
<dbReference type="PROSITE" id="PS51462">
    <property type="entry name" value="NUDIX"/>
    <property type="match status" value="1"/>
</dbReference>
<dbReference type="GO" id="GO:0016787">
    <property type="term" value="F:hydrolase activity"/>
    <property type="evidence" value="ECO:0007669"/>
    <property type="project" value="UniProtKB-KW"/>
</dbReference>
<evidence type="ECO:0000259" key="2">
    <source>
        <dbReference type="PROSITE" id="PS51462"/>
    </source>
</evidence>
<dbReference type="OrthoDB" id="447842at2759"/>
<proteinExistence type="predicted"/>
<dbReference type="EMBL" id="KK101564">
    <property type="protein sequence ID" value="KIZ00410.1"/>
    <property type="molecule type" value="Genomic_DNA"/>
</dbReference>
<evidence type="ECO:0000256" key="1">
    <source>
        <dbReference type="ARBA" id="ARBA00022801"/>
    </source>
</evidence>
<dbReference type="SUPFAM" id="SSF55811">
    <property type="entry name" value="Nudix"/>
    <property type="match status" value="1"/>
</dbReference>
<reference evidence="3 4" key="1">
    <citation type="journal article" date="2013" name="BMC Genomics">
        <title>Reconstruction of the lipid metabolism for the microalga Monoraphidium neglectum from its genome sequence reveals characteristics suitable for biofuel production.</title>
        <authorList>
            <person name="Bogen C."/>
            <person name="Al-Dilaimi A."/>
            <person name="Albersmeier A."/>
            <person name="Wichmann J."/>
            <person name="Grundmann M."/>
            <person name="Rupp O."/>
            <person name="Lauersen K.J."/>
            <person name="Blifernez-Klassen O."/>
            <person name="Kalinowski J."/>
            <person name="Goesmann A."/>
            <person name="Mussgnug J.H."/>
            <person name="Kruse O."/>
        </authorList>
    </citation>
    <scope>NUCLEOTIDE SEQUENCE [LARGE SCALE GENOMIC DNA]</scope>
    <source>
        <strain evidence="3 4">SAG 48.87</strain>
    </source>
</reference>
<dbReference type="InterPro" id="IPR000086">
    <property type="entry name" value="NUDIX_hydrolase_dom"/>
</dbReference>
<feature type="domain" description="Nudix hydrolase" evidence="2">
    <location>
        <begin position="1"/>
        <end position="125"/>
    </location>
</feature>
<dbReference type="Proteomes" id="UP000054498">
    <property type="component" value="Unassembled WGS sequence"/>
</dbReference>
<dbReference type="STRING" id="145388.A0A0D2MAV8"/>
<gene>
    <name evidence="3" type="ORF">MNEG_7550</name>
</gene>
<evidence type="ECO:0000313" key="4">
    <source>
        <dbReference type="Proteomes" id="UP000054498"/>
    </source>
</evidence>
<dbReference type="Pfam" id="PF00293">
    <property type="entry name" value="NUDIX"/>
    <property type="match status" value="1"/>
</dbReference>
<dbReference type="PROSITE" id="PS00893">
    <property type="entry name" value="NUDIX_BOX"/>
    <property type="match status" value="1"/>
</dbReference>
<dbReference type="CDD" id="cd04511">
    <property type="entry name" value="NUDIX_Hydrolase"/>
    <property type="match status" value="1"/>
</dbReference>